<dbReference type="Proteomes" id="UP000085678">
    <property type="component" value="Unplaced"/>
</dbReference>
<dbReference type="SUPFAM" id="SSF53335">
    <property type="entry name" value="S-adenosyl-L-methionine-dependent methyltransferases"/>
    <property type="match status" value="1"/>
</dbReference>
<dbReference type="GeneID" id="106178894"/>
<proteinExistence type="predicted"/>
<dbReference type="Gene3D" id="3.40.50.150">
    <property type="entry name" value="Vaccinia Virus protein VP39"/>
    <property type="match status" value="1"/>
</dbReference>
<dbReference type="RefSeq" id="XP_013417713.1">
    <property type="nucleotide sequence ID" value="XM_013562259.1"/>
</dbReference>
<organism evidence="1 2">
    <name type="scientific">Lingula anatina</name>
    <name type="common">Brachiopod</name>
    <name type="synonym">Lingula unguis</name>
    <dbReference type="NCBI Taxonomy" id="7574"/>
    <lineage>
        <taxon>Eukaryota</taxon>
        <taxon>Metazoa</taxon>
        <taxon>Spiralia</taxon>
        <taxon>Lophotrochozoa</taxon>
        <taxon>Brachiopoda</taxon>
        <taxon>Linguliformea</taxon>
        <taxon>Lingulata</taxon>
        <taxon>Lingulida</taxon>
        <taxon>Linguloidea</taxon>
        <taxon>Lingulidae</taxon>
        <taxon>Lingula</taxon>
    </lineage>
</organism>
<evidence type="ECO:0000313" key="2">
    <source>
        <dbReference type="RefSeq" id="XP_013417713.1"/>
    </source>
</evidence>
<dbReference type="InParanoid" id="A0A1S3K4Z9"/>
<accession>A0A1S3K4Z9</accession>
<dbReference type="InterPro" id="IPR029063">
    <property type="entry name" value="SAM-dependent_MTases_sf"/>
</dbReference>
<sequence length="342" mass="38955">MAGSYQRKERYEQEMRRKLEGDFSSLTVSEAYRRCLNILEKGVEEGMKRGSPNFETIRMNRMNLKELSPPVQIMDFGGGTGTPMSAICEKLHALNKDAIVSVEEPHKESLQKYKKCIEDLDNATLNVAYSGRFQDYFGKSVEELRSIGTYPEELQDRVLAIHSMYHLTRWLDDSCDPHGDIKRAVIAMYSILKPGGMLVIELDGGKNDFIWKTSLRCCEILCPEKFANFRRVGEARRSLLFQGGIVNILNEAFPMVKGLITHDEIPKGFVLSSLAEVGAYVSIIFCDGWSGDSSKFDHRMLSFCMDFIQREGSKYGLSQEEDGMWRSSNMTHFITIKKAQQM</sequence>
<evidence type="ECO:0000313" key="1">
    <source>
        <dbReference type="Proteomes" id="UP000085678"/>
    </source>
</evidence>
<dbReference type="KEGG" id="lak:106178894"/>
<protein>
    <submittedName>
        <fullName evidence="2">Uncharacterized protein LOC106178894</fullName>
    </submittedName>
</protein>
<name>A0A1S3K4Z9_LINAN</name>
<gene>
    <name evidence="2" type="primary">LOC106178894</name>
</gene>
<reference evidence="2" key="1">
    <citation type="submission" date="2025-08" db="UniProtKB">
        <authorList>
            <consortium name="RefSeq"/>
        </authorList>
    </citation>
    <scope>IDENTIFICATION</scope>
    <source>
        <tissue evidence="2">Gonads</tissue>
    </source>
</reference>
<keyword evidence="1" id="KW-1185">Reference proteome</keyword>
<dbReference type="AlphaFoldDB" id="A0A1S3K4Z9"/>
<dbReference type="OrthoDB" id="2405035at2759"/>